<sequence length="250" mass="29068">MLRMTEQPSYYSIITANVRYDNRLTDSEKLLFAEITSLSNKYGYCTASNGYFATLYNVVKETISRRISNLIKFGYLKIEIIKEGNEVKQRKMYPLTQSSMPIDAKINTPIDNSVNTPIDANVKENNTSINNTSNNNINRIDILSDNPTASSIPYKEIIDYLNKKAGKHFKHNTAKTKDFIKARWNQDFRLEDFKKVIDIKTAEWLNTDSDKYLRPETLFGNKFEGYLNQKAEPTGIDQLERMKYDESYWD</sequence>
<proteinExistence type="predicted"/>
<dbReference type="NCBIfam" id="TIGR02220">
    <property type="entry name" value="phg_TIGR02220"/>
    <property type="match status" value="1"/>
</dbReference>
<dbReference type="InterPro" id="IPR011741">
    <property type="entry name" value="Phg_2220_C"/>
</dbReference>
<keyword evidence="3" id="KW-1185">Reference proteome</keyword>
<evidence type="ECO:0000259" key="1">
    <source>
        <dbReference type="Pfam" id="PF09524"/>
    </source>
</evidence>
<name>A0A2I6PDA9_9CAUD</name>
<dbReference type="GeneID" id="65072682"/>
<dbReference type="Pfam" id="PF09524">
    <property type="entry name" value="Phg_2220_C"/>
    <property type="match status" value="1"/>
</dbReference>
<protein>
    <recommendedName>
        <fullName evidence="1">Phage conserved hypothetical protein C-terminal domain-containing protein</fullName>
    </recommendedName>
</protein>
<dbReference type="KEGG" id="vg:65072682"/>
<reference evidence="3" key="1">
    <citation type="submission" date="2017-10" db="EMBL/GenBank/DDBJ databases">
        <title>Characterization of PVL bacteriophage from community-associated Staphylococcus aureus in Western Australia.</title>
        <authorList>
            <person name="O'Brien F.G."/>
            <person name="Baines S.L."/>
            <person name="Howden B.P."/>
            <person name="Coombs G.W."/>
        </authorList>
    </citation>
    <scope>NUCLEOTIDE SEQUENCE [LARGE SCALE GENOMIC DNA]</scope>
</reference>
<accession>A0A2I6PDA9</accession>
<dbReference type="InterPro" id="IPR036388">
    <property type="entry name" value="WH-like_DNA-bd_sf"/>
</dbReference>
<dbReference type="EMBL" id="MG029509">
    <property type="protein sequence ID" value="AUM57701.1"/>
    <property type="molecule type" value="Genomic_DNA"/>
</dbReference>
<organism evidence="2 3">
    <name type="scientific">Staphylococcus phage phiSa2wa_st5</name>
    <dbReference type="NCBI Taxonomy" id="2060951"/>
    <lineage>
        <taxon>Viruses</taxon>
        <taxon>Duplodnaviria</taxon>
        <taxon>Heunggongvirae</taxon>
        <taxon>Uroviricota</taxon>
        <taxon>Caudoviricetes</taxon>
        <taxon>Triavirus</taxon>
        <taxon>Triavirus st5</taxon>
    </lineage>
</organism>
<dbReference type="RefSeq" id="YP_010083649.1">
    <property type="nucleotide sequence ID" value="NC_055046.1"/>
</dbReference>
<evidence type="ECO:0000313" key="2">
    <source>
        <dbReference type="EMBL" id="AUM57701.1"/>
    </source>
</evidence>
<dbReference type="Pfam" id="PF13730">
    <property type="entry name" value="HTH_36"/>
    <property type="match status" value="1"/>
</dbReference>
<dbReference type="Proteomes" id="UP000240847">
    <property type="component" value="Segment"/>
</dbReference>
<feature type="domain" description="Phage conserved hypothetical protein C-terminal" evidence="1">
    <location>
        <begin position="157"/>
        <end position="228"/>
    </location>
</feature>
<dbReference type="Gene3D" id="1.10.10.10">
    <property type="entry name" value="Winged helix-like DNA-binding domain superfamily/Winged helix DNA-binding domain"/>
    <property type="match status" value="1"/>
</dbReference>
<evidence type="ECO:0000313" key="3">
    <source>
        <dbReference type="Proteomes" id="UP000240847"/>
    </source>
</evidence>